<dbReference type="WBParaSite" id="ES5_v2.g12426.t1">
    <property type="protein sequence ID" value="ES5_v2.g12426.t1"/>
    <property type="gene ID" value="ES5_v2.g12426"/>
</dbReference>
<organism evidence="1 2">
    <name type="scientific">Panagrolaimus sp. ES5</name>
    <dbReference type="NCBI Taxonomy" id="591445"/>
    <lineage>
        <taxon>Eukaryota</taxon>
        <taxon>Metazoa</taxon>
        <taxon>Ecdysozoa</taxon>
        <taxon>Nematoda</taxon>
        <taxon>Chromadorea</taxon>
        <taxon>Rhabditida</taxon>
        <taxon>Tylenchina</taxon>
        <taxon>Panagrolaimomorpha</taxon>
        <taxon>Panagrolaimoidea</taxon>
        <taxon>Panagrolaimidae</taxon>
        <taxon>Panagrolaimus</taxon>
    </lineage>
</organism>
<dbReference type="Proteomes" id="UP000887579">
    <property type="component" value="Unplaced"/>
</dbReference>
<evidence type="ECO:0000313" key="2">
    <source>
        <dbReference type="WBParaSite" id="ES5_v2.g12426.t1"/>
    </source>
</evidence>
<evidence type="ECO:0000313" key="1">
    <source>
        <dbReference type="Proteomes" id="UP000887579"/>
    </source>
</evidence>
<proteinExistence type="predicted"/>
<accession>A0AC34F5N0</accession>
<name>A0AC34F5N0_9BILA</name>
<sequence>MILPKKIYDKCSATYQKVIDELEQKIADVESQDGIDERTKAAKLEVIVAEFAKSYYIPMKYWSRFYNFQLKNSIGFEDWGYSELYIYLRHVSLDFFEKNELDSDKFLYVLNYGFLNFYECSVEEREITYPHSHLVELFHFYEKFISCPPSKKVVERYKAMQELYSKIKAAEYDVETWFKLLLEFGNDDFVSQNMEYRIVTNLNNEKLWKIYIGYLKDVNPKKMLLWYSKYCRFFLDDLEMKEKYRNEMKSYGRPIKLPWRNLFEFEKALDSNENNTVTEKYGDTVYAKSNEVVQNDENQVFQNVDATTQSSESEITCRPLKDICAEFFDTSICQNFSLPKSIMYYIREKADHMVLRKLYQSCKYFFVKKSVPICYAFFSYKTYFHDTENKTSFDNEKLECVNEVCKPEVLKNLYITTVFYFSTLPTNYLSKEIVPRLYRCDAKCVELNFQNLSFAELLFFIGHGNVTELVLAECEIKDVDGNIILFEKIMERLPNVKHMQLNPVKCGENTGHALSEMKFNEKLVQIEFGLVGERFDPDQFLNFCVANRSQQQFYLDMDFSLNHFGEEFVKKIRILMEDYAKSCKNTTISIRSDYDYDLSFKI</sequence>
<protein>
    <submittedName>
        <fullName evidence="2">Uncharacterized protein</fullName>
    </submittedName>
</protein>
<reference evidence="2" key="1">
    <citation type="submission" date="2022-11" db="UniProtKB">
        <authorList>
            <consortium name="WormBaseParasite"/>
        </authorList>
    </citation>
    <scope>IDENTIFICATION</scope>
</reference>